<name>A0A151ITE8_9HYME</name>
<keyword evidence="2" id="KW-1185">Reference proteome</keyword>
<reference evidence="1 2" key="1">
    <citation type="submission" date="2015-09" db="EMBL/GenBank/DDBJ databases">
        <title>Trachymyrmex cornetzi WGS genome.</title>
        <authorList>
            <person name="Nygaard S."/>
            <person name="Hu H."/>
            <person name="Boomsma J."/>
            <person name="Zhang G."/>
        </authorList>
    </citation>
    <scope>NUCLEOTIDE SEQUENCE [LARGE SCALE GENOMIC DNA]</scope>
    <source>
        <strain evidence="1">Tcor2-1</strain>
        <tissue evidence="1">Whole body</tissue>
    </source>
</reference>
<evidence type="ECO:0000313" key="2">
    <source>
        <dbReference type="Proteomes" id="UP000078492"/>
    </source>
</evidence>
<evidence type="ECO:0000313" key="1">
    <source>
        <dbReference type="EMBL" id="KYN10279.1"/>
    </source>
</evidence>
<gene>
    <name evidence="1" type="ORF">ALC57_17594</name>
</gene>
<dbReference type="EMBL" id="KQ981015">
    <property type="protein sequence ID" value="KYN10279.1"/>
    <property type="molecule type" value="Genomic_DNA"/>
</dbReference>
<accession>A0A151ITE8</accession>
<protein>
    <submittedName>
        <fullName evidence="1">Uncharacterized protein</fullName>
    </submittedName>
</protein>
<proteinExistence type="predicted"/>
<dbReference type="Proteomes" id="UP000078492">
    <property type="component" value="Unassembled WGS sequence"/>
</dbReference>
<organism evidence="1 2">
    <name type="scientific">Trachymyrmex cornetzi</name>
    <dbReference type="NCBI Taxonomy" id="471704"/>
    <lineage>
        <taxon>Eukaryota</taxon>
        <taxon>Metazoa</taxon>
        <taxon>Ecdysozoa</taxon>
        <taxon>Arthropoda</taxon>
        <taxon>Hexapoda</taxon>
        <taxon>Insecta</taxon>
        <taxon>Pterygota</taxon>
        <taxon>Neoptera</taxon>
        <taxon>Endopterygota</taxon>
        <taxon>Hymenoptera</taxon>
        <taxon>Apocrita</taxon>
        <taxon>Aculeata</taxon>
        <taxon>Formicoidea</taxon>
        <taxon>Formicidae</taxon>
        <taxon>Myrmicinae</taxon>
        <taxon>Trachymyrmex</taxon>
    </lineage>
</organism>
<sequence>MEINSINEELRRNEIFEYLQEKLKLVKLPSGRWGVGKGNEEFFTFINAEEDFSIKKVITVYPSLQVDICINSTISPLSKYITVTNICELSDILNTVDAM</sequence>
<dbReference type="AlphaFoldDB" id="A0A151ITE8"/>